<evidence type="ECO:0000256" key="2">
    <source>
        <dbReference type="ARBA" id="ARBA00022723"/>
    </source>
</evidence>
<dbReference type="Pfam" id="PF07731">
    <property type="entry name" value="Cu-oxidase_2"/>
    <property type="match status" value="1"/>
</dbReference>
<feature type="domain" description="Plastocyanin-like" evidence="9">
    <location>
        <begin position="90"/>
        <end position="197"/>
    </location>
</feature>
<dbReference type="KEGG" id="aten:116304416"/>
<reference evidence="11" key="1">
    <citation type="submission" date="2025-08" db="UniProtKB">
        <authorList>
            <consortium name="RefSeq"/>
        </authorList>
    </citation>
    <scope>IDENTIFICATION</scope>
    <source>
        <tissue evidence="11">Tentacle</tissue>
    </source>
</reference>
<keyword evidence="3" id="KW-0560">Oxidoreductase</keyword>
<dbReference type="PANTHER" id="PTHR11709:SF394">
    <property type="entry name" value="FI03373P-RELATED"/>
    <property type="match status" value="1"/>
</dbReference>
<evidence type="ECO:0000256" key="1">
    <source>
        <dbReference type="ARBA" id="ARBA00010609"/>
    </source>
</evidence>
<dbReference type="InterPro" id="IPR008972">
    <property type="entry name" value="Cupredoxin"/>
</dbReference>
<dbReference type="InterPro" id="IPR011707">
    <property type="entry name" value="Cu-oxidase-like_N"/>
</dbReference>
<keyword evidence="5" id="KW-0812">Transmembrane</keyword>
<dbReference type="RefSeq" id="XP_031570019.1">
    <property type="nucleotide sequence ID" value="XM_031714159.1"/>
</dbReference>
<feature type="domain" description="Plastocyanin-like" evidence="8">
    <location>
        <begin position="489"/>
        <end position="624"/>
    </location>
</feature>
<proteinExistence type="inferred from homology"/>
<dbReference type="FunFam" id="2.60.40.420:FF:000045">
    <property type="entry name" value="Laccase 2"/>
    <property type="match status" value="1"/>
</dbReference>
<dbReference type="CDD" id="cd13905">
    <property type="entry name" value="CuRO_3_tcLLC2_insect_like"/>
    <property type="match status" value="1"/>
</dbReference>
<evidence type="ECO:0000256" key="4">
    <source>
        <dbReference type="ARBA" id="ARBA00023008"/>
    </source>
</evidence>
<dbReference type="PROSITE" id="PS00079">
    <property type="entry name" value="MULTICOPPER_OXIDASE1"/>
    <property type="match status" value="1"/>
</dbReference>
<feature type="signal peptide" evidence="6">
    <location>
        <begin position="1"/>
        <end position="25"/>
    </location>
</feature>
<dbReference type="CDD" id="cd13858">
    <property type="entry name" value="CuRO_1_tcLCC2_insect_like"/>
    <property type="match status" value="1"/>
</dbReference>
<evidence type="ECO:0000256" key="3">
    <source>
        <dbReference type="ARBA" id="ARBA00023002"/>
    </source>
</evidence>
<dbReference type="CDD" id="cd13884">
    <property type="entry name" value="CuRO_2_tcLCC_insect_like"/>
    <property type="match status" value="1"/>
</dbReference>
<dbReference type="InterPro" id="IPR011706">
    <property type="entry name" value="Cu-oxidase_C"/>
</dbReference>
<evidence type="ECO:0000259" key="9">
    <source>
        <dbReference type="Pfam" id="PF07732"/>
    </source>
</evidence>
<dbReference type="PROSITE" id="PS00080">
    <property type="entry name" value="MULTICOPPER_OXIDASE2"/>
    <property type="match status" value="1"/>
</dbReference>
<dbReference type="Proteomes" id="UP000515163">
    <property type="component" value="Unplaced"/>
</dbReference>
<dbReference type="OrthoDB" id="2121828at2759"/>
<keyword evidence="10" id="KW-1185">Reference proteome</keyword>
<keyword evidence="5" id="KW-1133">Transmembrane helix</keyword>
<dbReference type="Pfam" id="PF07732">
    <property type="entry name" value="Cu-oxidase_3"/>
    <property type="match status" value="1"/>
</dbReference>
<dbReference type="Pfam" id="PF00394">
    <property type="entry name" value="Cu-oxidase"/>
    <property type="match status" value="1"/>
</dbReference>
<dbReference type="InterPro" id="IPR001117">
    <property type="entry name" value="Cu-oxidase_2nd"/>
</dbReference>
<dbReference type="InterPro" id="IPR002355">
    <property type="entry name" value="Cu_oxidase_Cu_BS"/>
</dbReference>
<accession>A0A6P8ISQ2</accession>
<dbReference type="GO" id="GO:0006826">
    <property type="term" value="P:iron ion transport"/>
    <property type="evidence" value="ECO:0007669"/>
    <property type="project" value="TreeGrafter"/>
</dbReference>
<name>A0A6P8ISQ2_ACTTE</name>
<dbReference type="InterPro" id="IPR045087">
    <property type="entry name" value="Cu-oxidase_fam"/>
</dbReference>
<protein>
    <submittedName>
        <fullName evidence="11">Laccase-4-like</fullName>
    </submittedName>
</protein>
<dbReference type="GO" id="GO:0005507">
    <property type="term" value="F:copper ion binding"/>
    <property type="evidence" value="ECO:0007669"/>
    <property type="project" value="InterPro"/>
</dbReference>
<dbReference type="Gene3D" id="2.60.40.420">
    <property type="entry name" value="Cupredoxins - blue copper proteins"/>
    <property type="match status" value="3"/>
</dbReference>
<keyword evidence="5" id="KW-0472">Membrane</keyword>
<evidence type="ECO:0000256" key="5">
    <source>
        <dbReference type="SAM" id="Phobius"/>
    </source>
</evidence>
<dbReference type="AlphaFoldDB" id="A0A6P8ISQ2"/>
<feature type="domain" description="Plastocyanin-like" evidence="7">
    <location>
        <begin position="234"/>
        <end position="378"/>
    </location>
</feature>
<sequence length="733" mass="83632">MKIVEKSGSFFRLFFIACLICGGWAEVCTKQVCEYEFMVRETRSMMYRPDIDHAYLVKVHQDGALRLQETPDGFHRSVPNISVPLDKVHTVDGYNRTIITINDQFPGPTIEVMEGAEVVVTVVNELLKEGLSIHWHGIHMRQNPWMDGVPFVSQCPVQTMQSFQYRFIADPPGTHWYHSHFEMQKADGLFGALIIHRSIPSVPYFVMMFSDWFLKHSTEIEISSPLRITRKGYGDMFYADQKRSYMFDGTLEGPIHYWSGLVNGKGRHGNKAPLSIFTVKPGKKYVIHMINTGLAYPYRFFIHQHQLTVVESDGHRVKPVQIDSGIVFPGESYNFEFTANQNPGRYWIKGVNMRTTTVLGSAPDGEVWDALAILQYEGAESNDDPTTEERNCTADNPCRVLNCPWDIYSKLWYPNRICIPVSNLSLDTSFYEPEKIPNTKDDDVHEVFLNFGFPMGSAVNNRRMITPRAPLFQSPSTWGLTNCARECDEKVCWCSHVVELPPKKTIQVVLMAYKGAKLGHPVHIHGHSFQILKIGYPVQNQTSGEILRDNPDIVCENEFCTKRHWSAGHPKDLNFDNPPLKDTVMVPSYGYVVVRFVSDNPGYWFVHCHVGNHQAEGMALMFNESFVHQPPAPTGFPTCQKFDLDQTSFRSMLEKNKKCLDDECSRVQAFEDPDKKDKQACQDTWIYILITCCAVVCAVLALVVNVILWYCLTRRTPTKTSNGNIFHLNTEAM</sequence>
<feature type="transmembrane region" description="Helical" evidence="5">
    <location>
        <begin position="685"/>
        <end position="712"/>
    </location>
</feature>
<comment type="similarity">
    <text evidence="1">Belongs to the multicopper oxidase family.</text>
</comment>
<evidence type="ECO:0000313" key="10">
    <source>
        <dbReference type="Proteomes" id="UP000515163"/>
    </source>
</evidence>
<keyword evidence="6" id="KW-0732">Signal</keyword>
<dbReference type="InterPro" id="IPR033138">
    <property type="entry name" value="Cu_oxidase_CS"/>
</dbReference>
<evidence type="ECO:0000256" key="6">
    <source>
        <dbReference type="SAM" id="SignalP"/>
    </source>
</evidence>
<evidence type="ECO:0000259" key="8">
    <source>
        <dbReference type="Pfam" id="PF07731"/>
    </source>
</evidence>
<evidence type="ECO:0000259" key="7">
    <source>
        <dbReference type="Pfam" id="PF00394"/>
    </source>
</evidence>
<evidence type="ECO:0000313" key="11">
    <source>
        <dbReference type="RefSeq" id="XP_031570019.1"/>
    </source>
</evidence>
<dbReference type="PANTHER" id="PTHR11709">
    <property type="entry name" value="MULTI-COPPER OXIDASE"/>
    <property type="match status" value="1"/>
</dbReference>
<dbReference type="InParanoid" id="A0A6P8ISQ2"/>
<keyword evidence="4" id="KW-0186">Copper</keyword>
<organism evidence="10 11">
    <name type="scientific">Actinia tenebrosa</name>
    <name type="common">Australian red waratah sea anemone</name>
    <dbReference type="NCBI Taxonomy" id="6105"/>
    <lineage>
        <taxon>Eukaryota</taxon>
        <taxon>Metazoa</taxon>
        <taxon>Cnidaria</taxon>
        <taxon>Anthozoa</taxon>
        <taxon>Hexacorallia</taxon>
        <taxon>Actiniaria</taxon>
        <taxon>Actiniidae</taxon>
        <taxon>Actinia</taxon>
    </lineage>
</organism>
<keyword evidence="2" id="KW-0479">Metal-binding</keyword>
<feature type="chain" id="PRO_5028350700" evidence="6">
    <location>
        <begin position="26"/>
        <end position="733"/>
    </location>
</feature>
<dbReference type="GeneID" id="116304416"/>
<dbReference type="SUPFAM" id="SSF49503">
    <property type="entry name" value="Cupredoxins"/>
    <property type="match status" value="3"/>
</dbReference>
<dbReference type="GO" id="GO:0005886">
    <property type="term" value="C:plasma membrane"/>
    <property type="evidence" value="ECO:0007669"/>
    <property type="project" value="TreeGrafter"/>
</dbReference>
<dbReference type="GO" id="GO:0016491">
    <property type="term" value="F:oxidoreductase activity"/>
    <property type="evidence" value="ECO:0007669"/>
    <property type="project" value="UniProtKB-KW"/>
</dbReference>
<gene>
    <name evidence="11" type="primary">LOC116304416</name>
</gene>